<evidence type="ECO:0000256" key="7">
    <source>
        <dbReference type="ARBA" id="ARBA00022842"/>
    </source>
</evidence>
<dbReference type="PROSITE" id="PS51462">
    <property type="entry name" value="NUDIX"/>
    <property type="match status" value="1"/>
</dbReference>
<dbReference type="InterPro" id="IPR015376">
    <property type="entry name" value="Znr_NADH_PPase"/>
</dbReference>
<proteinExistence type="inferred from homology"/>
<accession>A0A545UDD8</accession>
<dbReference type="NCBIfam" id="NF001299">
    <property type="entry name" value="PRK00241.1"/>
    <property type="match status" value="1"/>
</dbReference>
<keyword evidence="8" id="KW-0520">NAD</keyword>
<comment type="cofactor">
    <cofactor evidence="1">
        <name>Mg(2+)</name>
        <dbReference type="ChEBI" id="CHEBI:18420"/>
    </cofactor>
</comment>
<comment type="cofactor">
    <cofactor evidence="2">
        <name>Zn(2+)</name>
        <dbReference type="ChEBI" id="CHEBI:29105"/>
    </cofactor>
</comment>
<gene>
    <name evidence="11" type="primary">nudC</name>
    <name evidence="11" type="ORF">FLL46_11410</name>
</gene>
<dbReference type="PANTHER" id="PTHR42904">
    <property type="entry name" value="NUDIX HYDROLASE, NUDC SUBFAMILY"/>
    <property type="match status" value="1"/>
</dbReference>
<dbReference type="InterPro" id="IPR000086">
    <property type="entry name" value="NUDIX_hydrolase_dom"/>
</dbReference>
<dbReference type="InterPro" id="IPR015375">
    <property type="entry name" value="NADH_PPase-like_N"/>
</dbReference>
<evidence type="ECO:0000256" key="3">
    <source>
        <dbReference type="ARBA" id="ARBA00009595"/>
    </source>
</evidence>
<dbReference type="Pfam" id="PF09296">
    <property type="entry name" value="NUDIX-like"/>
    <property type="match status" value="1"/>
</dbReference>
<feature type="domain" description="Nudix hydrolase" evidence="10">
    <location>
        <begin position="155"/>
        <end position="288"/>
    </location>
</feature>
<dbReference type="Pfam" id="PF09297">
    <property type="entry name" value="Zn_ribbon_NUD"/>
    <property type="match status" value="1"/>
</dbReference>
<dbReference type="GO" id="GO:0046872">
    <property type="term" value="F:metal ion binding"/>
    <property type="evidence" value="ECO:0007669"/>
    <property type="project" value="UniProtKB-KW"/>
</dbReference>
<evidence type="ECO:0000256" key="2">
    <source>
        <dbReference type="ARBA" id="ARBA00001947"/>
    </source>
</evidence>
<dbReference type="InterPro" id="IPR020084">
    <property type="entry name" value="NUDIX_hydrolase_CS"/>
</dbReference>
<evidence type="ECO:0000256" key="6">
    <source>
        <dbReference type="ARBA" id="ARBA00022801"/>
    </source>
</evidence>
<dbReference type="EMBL" id="VIKS01000007">
    <property type="protein sequence ID" value="TQV87477.1"/>
    <property type="molecule type" value="Genomic_DNA"/>
</dbReference>
<sequence length="305" mass="35055">MISYSPIDRQSHIRQSTSTIKQYASSENCLNLLWHKNQLIIRENENLYFSTQELEKMSVTLSTSIYLGEHRQNNYFAYHLDNWDSGFKDLRLVDLRSASLMATDYHLGLLFYSKGLLNWHHNHQYCAKCGSETSITQSGHARKCANSKCAKEHFPRIEPAVITAISNNQDSEAKLLLARQSEWPEKRYSVIAGFAEPGESLEAAVKREALEEVGLVIDKVDYFASQPWPFPSSLMVGFKSVTSQTEITLIDQELEKAQWFTAKEIESEIKSGNLLMPYSVSISWYLIDDWFKQQTGYSLRDIEKD</sequence>
<dbReference type="GO" id="GO:0110153">
    <property type="term" value="F:RNA NAD-cap (NMN-forming) hydrolase activity"/>
    <property type="evidence" value="ECO:0007669"/>
    <property type="project" value="RHEA"/>
</dbReference>
<dbReference type="RefSeq" id="WP_142893654.1">
    <property type="nucleotide sequence ID" value="NZ_ML660164.1"/>
</dbReference>
<dbReference type="OrthoDB" id="9791656at2"/>
<dbReference type="PROSITE" id="PS00893">
    <property type="entry name" value="NUDIX_BOX"/>
    <property type="match status" value="1"/>
</dbReference>
<dbReference type="Gene3D" id="3.90.79.20">
    <property type="match status" value="1"/>
</dbReference>
<comment type="similarity">
    <text evidence="3">Belongs to the Nudix hydrolase family. NudC subfamily.</text>
</comment>
<dbReference type="InterPro" id="IPR049734">
    <property type="entry name" value="NudC-like_C"/>
</dbReference>
<dbReference type="InterPro" id="IPR015797">
    <property type="entry name" value="NUDIX_hydrolase-like_dom_sf"/>
</dbReference>
<reference evidence="11 12" key="1">
    <citation type="submission" date="2019-07" db="EMBL/GenBank/DDBJ databases">
        <title>Draft genome for Aliikangiella sp. M105.</title>
        <authorList>
            <person name="Wang G."/>
        </authorList>
    </citation>
    <scope>NUCLEOTIDE SEQUENCE [LARGE SCALE GENOMIC DNA]</scope>
    <source>
        <strain evidence="11 12">M105</strain>
    </source>
</reference>
<comment type="catalytic activity">
    <reaction evidence="9">
        <text>a 5'-end NAD(+)-phospho-ribonucleoside in mRNA + H2O = a 5'-end phospho-adenosine-phospho-ribonucleoside in mRNA + beta-nicotinamide D-ribonucleotide + 2 H(+)</text>
        <dbReference type="Rhea" id="RHEA:60876"/>
        <dbReference type="Rhea" id="RHEA-COMP:15698"/>
        <dbReference type="Rhea" id="RHEA-COMP:15719"/>
        <dbReference type="ChEBI" id="CHEBI:14649"/>
        <dbReference type="ChEBI" id="CHEBI:15377"/>
        <dbReference type="ChEBI" id="CHEBI:15378"/>
        <dbReference type="ChEBI" id="CHEBI:144029"/>
        <dbReference type="ChEBI" id="CHEBI:144051"/>
    </reaction>
    <physiologicalReaction direction="left-to-right" evidence="9">
        <dbReference type="Rhea" id="RHEA:60877"/>
    </physiologicalReaction>
</comment>
<organism evidence="11 12">
    <name type="scientific">Aliikangiella coralliicola</name>
    <dbReference type="NCBI Taxonomy" id="2592383"/>
    <lineage>
        <taxon>Bacteria</taxon>
        <taxon>Pseudomonadati</taxon>
        <taxon>Pseudomonadota</taxon>
        <taxon>Gammaproteobacteria</taxon>
        <taxon>Oceanospirillales</taxon>
        <taxon>Pleioneaceae</taxon>
        <taxon>Aliikangiella</taxon>
    </lineage>
</organism>
<dbReference type="GO" id="GO:0035529">
    <property type="term" value="F:NADH pyrophosphatase activity"/>
    <property type="evidence" value="ECO:0007669"/>
    <property type="project" value="TreeGrafter"/>
</dbReference>
<evidence type="ECO:0000256" key="9">
    <source>
        <dbReference type="ARBA" id="ARBA00023679"/>
    </source>
</evidence>
<evidence type="ECO:0000256" key="5">
    <source>
        <dbReference type="ARBA" id="ARBA00022723"/>
    </source>
</evidence>
<evidence type="ECO:0000256" key="1">
    <source>
        <dbReference type="ARBA" id="ARBA00001946"/>
    </source>
</evidence>
<evidence type="ECO:0000256" key="8">
    <source>
        <dbReference type="ARBA" id="ARBA00023027"/>
    </source>
</evidence>
<keyword evidence="12" id="KW-1185">Reference proteome</keyword>
<dbReference type="Gene3D" id="3.90.79.10">
    <property type="entry name" value="Nucleoside Triphosphate Pyrophosphohydrolase"/>
    <property type="match status" value="1"/>
</dbReference>
<keyword evidence="5" id="KW-0479">Metal-binding</keyword>
<dbReference type="Pfam" id="PF00293">
    <property type="entry name" value="NUDIX"/>
    <property type="match status" value="1"/>
</dbReference>
<dbReference type="AlphaFoldDB" id="A0A545UDD8"/>
<dbReference type="InterPro" id="IPR050241">
    <property type="entry name" value="NAD-cap_RNA_hydrolase_NudC"/>
</dbReference>
<name>A0A545UDD8_9GAMM</name>
<dbReference type="GO" id="GO:0019677">
    <property type="term" value="P:NAD+ catabolic process"/>
    <property type="evidence" value="ECO:0007669"/>
    <property type="project" value="TreeGrafter"/>
</dbReference>
<evidence type="ECO:0000256" key="4">
    <source>
        <dbReference type="ARBA" id="ARBA00012381"/>
    </source>
</evidence>
<evidence type="ECO:0000313" key="11">
    <source>
        <dbReference type="EMBL" id="TQV87477.1"/>
    </source>
</evidence>
<dbReference type="EC" id="3.6.1.22" evidence="4"/>
<comment type="caution">
    <text evidence="11">The sequence shown here is derived from an EMBL/GenBank/DDBJ whole genome shotgun (WGS) entry which is preliminary data.</text>
</comment>
<dbReference type="SUPFAM" id="SSF55811">
    <property type="entry name" value="Nudix"/>
    <property type="match status" value="1"/>
</dbReference>
<keyword evidence="7" id="KW-0460">Magnesium</keyword>
<dbReference type="CDD" id="cd03429">
    <property type="entry name" value="NUDIX_NADH_pyrophosphatase_Nudt13"/>
    <property type="match status" value="1"/>
</dbReference>
<dbReference type="GO" id="GO:0005829">
    <property type="term" value="C:cytosol"/>
    <property type="evidence" value="ECO:0007669"/>
    <property type="project" value="TreeGrafter"/>
</dbReference>
<dbReference type="GO" id="GO:0006742">
    <property type="term" value="P:NADP+ catabolic process"/>
    <property type="evidence" value="ECO:0007669"/>
    <property type="project" value="TreeGrafter"/>
</dbReference>
<evidence type="ECO:0000259" key="10">
    <source>
        <dbReference type="PROSITE" id="PS51462"/>
    </source>
</evidence>
<evidence type="ECO:0000313" key="12">
    <source>
        <dbReference type="Proteomes" id="UP000315439"/>
    </source>
</evidence>
<dbReference type="PANTHER" id="PTHR42904:SF6">
    <property type="entry name" value="NAD-CAPPED RNA HYDROLASE NUDT12"/>
    <property type="match status" value="1"/>
</dbReference>
<protein>
    <recommendedName>
        <fullName evidence="4">NAD(+) diphosphatase</fullName>
        <ecNumber evidence="4">3.6.1.22</ecNumber>
    </recommendedName>
</protein>
<dbReference type="Proteomes" id="UP000315439">
    <property type="component" value="Unassembled WGS sequence"/>
</dbReference>
<keyword evidence="6 11" id="KW-0378">Hydrolase</keyword>